<feature type="compositionally biased region" description="Low complexity" evidence="1">
    <location>
        <begin position="335"/>
        <end position="350"/>
    </location>
</feature>
<feature type="region of interest" description="Disordered" evidence="1">
    <location>
        <begin position="106"/>
        <end position="376"/>
    </location>
</feature>
<reference evidence="3" key="1">
    <citation type="submission" date="2022-11" db="UniProtKB">
        <authorList>
            <consortium name="WormBaseParasite"/>
        </authorList>
    </citation>
    <scope>IDENTIFICATION</scope>
</reference>
<dbReference type="AlphaFoldDB" id="A0A915N4L9"/>
<keyword evidence="2" id="KW-1185">Reference proteome</keyword>
<dbReference type="Proteomes" id="UP000887561">
    <property type="component" value="Unplaced"/>
</dbReference>
<accession>A0A915N4L9</accession>
<feature type="compositionally biased region" description="Basic and acidic residues" evidence="1">
    <location>
        <begin position="365"/>
        <end position="376"/>
    </location>
</feature>
<organism evidence="2 3">
    <name type="scientific">Meloidogyne javanica</name>
    <name type="common">Root-knot nematode worm</name>
    <dbReference type="NCBI Taxonomy" id="6303"/>
    <lineage>
        <taxon>Eukaryota</taxon>
        <taxon>Metazoa</taxon>
        <taxon>Ecdysozoa</taxon>
        <taxon>Nematoda</taxon>
        <taxon>Chromadorea</taxon>
        <taxon>Rhabditida</taxon>
        <taxon>Tylenchina</taxon>
        <taxon>Tylenchomorpha</taxon>
        <taxon>Tylenchoidea</taxon>
        <taxon>Meloidogynidae</taxon>
        <taxon>Meloidogyninae</taxon>
        <taxon>Meloidogyne</taxon>
        <taxon>Meloidogyne incognita group</taxon>
    </lineage>
</organism>
<name>A0A915N4L9_MELJA</name>
<dbReference type="WBParaSite" id="scaffold8059_cov180.g12691">
    <property type="protein sequence ID" value="scaffold8059_cov180.g12691"/>
    <property type="gene ID" value="scaffold8059_cov180.g12691"/>
</dbReference>
<feature type="compositionally biased region" description="Polar residues" evidence="1">
    <location>
        <begin position="108"/>
        <end position="121"/>
    </location>
</feature>
<protein>
    <submittedName>
        <fullName evidence="3">Uncharacterized protein</fullName>
    </submittedName>
</protein>
<evidence type="ECO:0000313" key="3">
    <source>
        <dbReference type="WBParaSite" id="scaffold8059_cov180.g12691"/>
    </source>
</evidence>
<feature type="compositionally biased region" description="Polar residues" evidence="1">
    <location>
        <begin position="286"/>
        <end position="310"/>
    </location>
</feature>
<sequence>MALNLKHLFTQVLPQVDFNITSCGITILSPRLTTPRLIPYDQAGRCKECKSTEVELDFIVTKEGVTIYCTRLSSGSRFVPFDSIYELPTHCFFKVKNKGRVFNVPHGLQNQQTIHNTPNSKSGKRKFDELSPSTTPAPPTKYLTSPPRHVSPPPTLATKLPSPPRHISYASLIPPDDSPPRPDTPPDEVPILARDKRGIYPKTPPRIEKDIELPVTPPYTSPTSETIEESIYPVTPPLSSPISDNETRQLISNTSSNINEEQTPKKDPEIINKSELIKSLTPPRVESQTNQTENKIQTITSPPPRESSSLRIEDGSKPKVNLTLTPSPPNPPKIDPANPNQTYKTISSPKKQPEPQKPITPPRVNQDKEKSYTIIP</sequence>
<evidence type="ECO:0000256" key="1">
    <source>
        <dbReference type="SAM" id="MobiDB-lite"/>
    </source>
</evidence>
<feature type="compositionally biased region" description="Basic and acidic residues" evidence="1">
    <location>
        <begin position="262"/>
        <end position="276"/>
    </location>
</feature>
<proteinExistence type="predicted"/>
<evidence type="ECO:0000313" key="2">
    <source>
        <dbReference type="Proteomes" id="UP000887561"/>
    </source>
</evidence>
<feature type="compositionally biased region" description="Polar residues" evidence="1">
    <location>
        <begin position="240"/>
        <end position="261"/>
    </location>
</feature>